<keyword evidence="2" id="KW-0704">Schiff base</keyword>
<dbReference type="Pfam" id="PF00923">
    <property type="entry name" value="TAL_FSA"/>
    <property type="match status" value="1"/>
</dbReference>
<gene>
    <name evidence="3" type="ORF">SAMN04489746_1601</name>
</gene>
<sequence length="221" mass="23855">MELVLDTADAQAVKEVSEVLTVSGVTTNPTIITKSGKTPEQVADEMLNVLSDDQSFFMQTVATDFEGMMADARKICSLRSKNMYVKIPVTHTGLRAIKAAKAEGLGVLATAIYNADAAFMAAMNGADYLAPYVNRMESYGDGIGQVMDLLEMLSINNMSTKVIAASFKNPHQVHELIVAGIQAVTIPPAVAWSMIDHPGTQIAVDEFSAAWREAFGRDTFM</sequence>
<evidence type="ECO:0000256" key="2">
    <source>
        <dbReference type="ARBA" id="ARBA00023270"/>
    </source>
</evidence>
<dbReference type="GO" id="GO:0005737">
    <property type="term" value="C:cytoplasm"/>
    <property type="evidence" value="ECO:0007669"/>
    <property type="project" value="UniProtKB-SubCell"/>
</dbReference>
<comment type="caution">
    <text evidence="3">The sequence shown here is derived from an EMBL/GenBank/DDBJ whole genome shotgun (WGS) entry which is preliminary data.</text>
</comment>
<name>A0AB38A8G8_9ACTN</name>
<accession>A0AB38A8G8</accession>
<dbReference type="EMBL" id="FNSH01000002">
    <property type="protein sequence ID" value="SEC28877.1"/>
    <property type="molecule type" value="Genomic_DNA"/>
</dbReference>
<reference evidence="3 4" key="1">
    <citation type="submission" date="2016-10" db="EMBL/GenBank/DDBJ databases">
        <authorList>
            <person name="Varghese N."/>
            <person name="Submissions S."/>
        </authorList>
    </citation>
    <scope>NUCLEOTIDE SEQUENCE [LARGE SCALE GENOMIC DNA]</scope>
    <source>
        <strain evidence="3 4">DSM 20586</strain>
    </source>
</reference>
<comment type="subcellular location">
    <subcellularLocation>
        <location evidence="1">Cytoplasm</location>
    </subcellularLocation>
</comment>
<dbReference type="AlphaFoldDB" id="A0AB38A8G8"/>
<dbReference type="CDD" id="cd00956">
    <property type="entry name" value="Transaldolase_FSA"/>
    <property type="match status" value="1"/>
</dbReference>
<dbReference type="GO" id="GO:0016832">
    <property type="term" value="F:aldehyde-lyase activity"/>
    <property type="evidence" value="ECO:0007669"/>
    <property type="project" value="InterPro"/>
</dbReference>
<organism evidence="3 4">
    <name type="scientific">Atopobium minutum</name>
    <dbReference type="NCBI Taxonomy" id="1381"/>
    <lineage>
        <taxon>Bacteria</taxon>
        <taxon>Bacillati</taxon>
        <taxon>Actinomycetota</taxon>
        <taxon>Coriobacteriia</taxon>
        <taxon>Coriobacteriales</taxon>
        <taxon>Atopobiaceae</taxon>
        <taxon>Atopobium</taxon>
    </lineage>
</organism>
<dbReference type="SUPFAM" id="SSF51569">
    <property type="entry name" value="Aldolase"/>
    <property type="match status" value="1"/>
</dbReference>
<evidence type="ECO:0000256" key="1">
    <source>
        <dbReference type="ARBA" id="ARBA00004496"/>
    </source>
</evidence>
<dbReference type="PANTHER" id="PTHR10683:SF28">
    <property type="entry name" value="TRANSALDOLASE C"/>
    <property type="match status" value="1"/>
</dbReference>
<dbReference type="PANTHER" id="PTHR10683">
    <property type="entry name" value="TRANSALDOLASE"/>
    <property type="match status" value="1"/>
</dbReference>
<dbReference type="InterPro" id="IPR018225">
    <property type="entry name" value="Transaldolase_AS"/>
</dbReference>
<evidence type="ECO:0000313" key="4">
    <source>
        <dbReference type="Proteomes" id="UP000183687"/>
    </source>
</evidence>
<evidence type="ECO:0000313" key="3">
    <source>
        <dbReference type="EMBL" id="SEC28877.1"/>
    </source>
</evidence>
<dbReference type="PROSITE" id="PS01054">
    <property type="entry name" value="TRANSALDOLASE_1"/>
    <property type="match status" value="1"/>
</dbReference>
<dbReference type="RefSeq" id="WP_002563856.1">
    <property type="nucleotide sequence ID" value="NZ_CALJSN010000003.1"/>
</dbReference>
<dbReference type="InterPro" id="IPR001585">
    <property type="entry name" value="TAL/FSA"/>
</dbReference>
<protein>
    <submittedName>
        <fullName evidence="3">Fructose-6-phosphate aldolase 1</fullName>
    </submittedName>
</protein>
<dbReference type="Gene3D" id="3.20.20.70">
    <property type="entry name" value="Aldolase class I"/>
    <property type="match status" value="1"/>
</dbReference>
<dbReference type="InterPro" id="IPR033919">
    <property type="entry name" value="TSA/FSA_arc/bac"/>
</dbReference>
<dbReference type="InterPro" id="IPR013785">
    <property type="entry name" value="Aldolase_TIM"/>
</dbReference>
<dbReference type="GO" id="GO:0005975">
    <property type="term" value="P:carbohydrate metabolic process"/>
    <property type="evidence" value="ECO:0007669"/>
    <property type="project" value="InterPro"/>
</dbReference>
<dbReference type="Proteomes" id="UP000183687">
    <property type="component" value="Unassembled WGS sequence"/>
</dbReference>
<proteinExistence type="predicted"/>